<feature type="domain" description="PpiC" evidence="8">
    <location>
        <begin position="179"/>
        <end position="269"/>
    </location>
</feature>
<evidence type="ECO:0000256" key="2">
    <source>
        <dbReference type="ARBA" id="ARBA00013194"/>
    </source>
</evidence>
<evidence type="ECO:0000313" key="10">
    <source>
        <dbReference type="Proteomes" id="UP000183975"/>
    </source>
</evidence>
<dbReference type="GO" id="GO:0003755">
    <property type="term" value="F:peptidyl-prolyl cis-trans isomerase activity"/>
    <property type="evidence" value="ECO:0007669"/>
    <property type="project" value="UniProtKB-KW"/>
</dbReference>
<evidence type="ECO:0000256" key="3">
    <source>
        <dbReference type="ARBA" id="ARBA00022729"/>
    </source>
</evidence>
<dbReference type="PANTHER" id="PTHR47245:SF1">
    <property type="entry name" value="FOLDASE PROTEIN PRSA"/>
    <property type="match status" value="1"/>
</dbReference>
<keyword evidence="4 6" id="KW-0697">Rotamase</keyword>
<dbReference type="InterPro" id="IPR000297">
    <property type="entry name" value="PPIase_PpiC"/>
</dbReference>
<dbReference type="Proteomes" id="UP000183975">
    <property type="component" value="Unassembled WGS sequence"/>
</dbReference>
<dbReference type="InterPro" id="IPR050245">
    <property type="entry name" value="PrsA_foldase"/>
</dbReference>
<dbReference type="EC" id="5.2.1.8" evidence="2"/>
<feature type="signal peptide" evidence="7">
    <location>
        <begin position="1"/>
        <end position="27"/>
    </location>
</feature>
<accession>A0A1M6UMC3</accession>
<protein>
    <recommendedName>
        <fullName evidence="2">peptidylprolyl isomerase</fullName>
        <ecNumber evidence="2">5.2.1.8</ecNumber>
    </recommendedName>
</protein>
<gene>
    <name evidence="9" type="ORF">SAMN02745138_02198</name>
</gene>
<dbReference type="Pfam" id="PF13145">
    <property type="entry name" value="Rotamase_2"/>
    <property type="match status" value="1"/>
</dbReference>
<dbReference type="InterPro" id="IPR046357">
    <property type="entry name" value="PPIase_dom_sf"/>
</dbReference>
<dbReference type="SUPFAM" id="SSF109998">
    <property type="entry name" value="Triger factor/SurA peptide-binding domain-like"/>
    <property type="match status" value="1"/>
</dbReference>
<proteinExistence type="predicted"/>
<feature type="chain" id="PRO_5012206739" description="peptidylprolyl isomerase" evidence="7">
    <location>
        <begin position="28"/>
        <end position="323"/>
    </location>
</feature>
<sequence>MKKKAKGALCLLLTGLLWLTGCGSSFSDEVIARIDGREVMKSEYMVYLYTSTQSFVSAAGSDVWDMDFDGMTGAELVQERAFSTIQSVVAAEQYAEENNISLTEDQKTEAHTMAEEFLSQLTEEELAKMGVDQEQMETLMEESYLYSVVYDTLAKECEVNADEMEQYYQENADALREEYTQITIDTIMVNDEATAKEVSEKAKAGEDFAALFETYDTDTSAKENGGNGQMTLYQNYLNNTFGLSENLTLGEITDPIEVRGSYFILKVESITPPTDEQVKQLAEDAYRQQVQSAYVESRLSEMIAAQEVEKIPEAWENMETFQD</sequence>
<dbReference type="InterPro" id="IPR027304">
    <property type="entry name" value="Trigger_fact/SurA_dom_sf"/>
</dbReference>
<dbReference type="PROSITE" id="PS51257">
    <property type="entry name" value="PROKAR_LIPOPROTEIN"/>
    <property type="match status" value="1"/>
</dbReference>
<reference evidence="9 10" key="1">
    <citation type="submission" date="2016-11" db="EMBL/GenBank/DDBJ databases">
        <authorList>
            <person name="Jaros S."/>
            <person name="Januszkiewicz K."/>
            <person name="Wedrychowicz H."/>
        </authorList>
    </citation>
    <scope>NUCLEOTIDE SEQUENCE [LARGE SCALE GENOMIC DNA]</scope>
    <source>
        <strain evidence="9 10">DSM 14214</strain>
    </source>
</reference>
<evidence type="ECO:0000259" key="8">
    <source>
        <dbReference type="PROSITE" id="PS50198"/>
    </source>
</evidence>
<evidence type="ECO:0000256" key="7">
    <source>
        <dbReference type="SAM" id="SignalP"/>
    </source>
</evidence>
<evidence type="ECO:0000256" key="4">
    <source>
        <dbReference type="ARBA" id="ARBA00023110"/>
    </source>
</evidence>
<evidence type="ECO:0000313" key="9">
    <source>
        <dbReference type="EMBL" id="SHK70283.1"/>
    </source>
</evidence>
<keyword evidence="5 6" id="KW-0413">Isomerase</keyword>
<evidence type="ECO:0000256" key="6">
    <source>
        <dbReference type="PROSITE-ProRule" id="PRU00278"/>
    </source>
</evidence>
<evidence type="ECO:0000256" key="5">
    <source>
        <dbReference type="ARBA" id="ARBA00023235"/>
    </source>
</evidence>
<keyword evidence="3 7" id="KW-0732">Signal</keyword>
<keyword evidence="10" id="KW-1185">Reference proteome</keyword>
<organism evidence="9 10">
    <name type="scientific">Anaerotignum lactatifermentans DSM 14214</name>
    <dbReference type="NCBI Taxonomy" id="1121323"/>
    <lineage>
        <taxon>Bacteria</taxon>
        <taxon>Bacillati</taxon>
        <taxon>Bacillota</taxon>
        <taxon>Clostridia</taxon>
        <taxon>Lachnospirales</taxon>
        <taxon>Anaerotignaceae</taxon>
        <taxon>Anaerotignum</taxon>
    </lineage>
</organism>
<dbReference type="OrthoDB" id="2055304at2"/>
<dbReference type="SUPFAM" id="SSF54534">
    <property type="entry name" value="FKBP-like"/>
    <property type="match status" value="1"/>
</dbReference>
<dbReference type="AlphaFoldDB" id="A0A1M6UMC3"/>
<comment type="catalytic activity">
    <reaction evidence="1">
        <text>[protein]-peptidylproline (omega=180) = [protein]-peptidylproline (omega=0)</text>
        <dbReference type="Rhea" id="RHEA:16237"/>
        <dbReference type="Rhea" id="RHEA-COMP:10747"/>
        <dbReference type="Rhea" id="RHEA-COMP:10748"/>
        <dbReference type="ChEBI" id="CHEBI:83833"/>
        <dbReference type="ChEBI" id="CHEBI:83834"/>
        <dbReference type="EC" id="5.2.1.8"/>
    </reaction>
</comment>
<dbReference type="PROSITE" id="PS50198">
    <property type="entry name" value="PPIC_PPIASE_2"/>
    <property type="match status" value="1"/>
</dbReference>
<dbReference type="RefSeq" id="WP_072851758.1">
    <property type="nucleotide sequence ID" value="NZ_FRAH01000040.1"/>
</dbReference>
<dbReference type="EMBL" id="FRAH01000040">
    <property type="protein sequence ID" value="SHK70283.1"/>
    <property type="molecule type" value="Genomic_DNA"/>
</dbReference>
<name>A0A1M6UMC3_9FIRM</name>
<dbReference type="Gene3D" id="3.10.50.40">
    <property type="match status" value="1"/>
</dbReference>
<evidence type="ECO:0000256" key="1">
    <source>
        <dbReference type="ARBA" id="ARBA00000971"/>
    </source>
</evidence>
<dbReference type="PANTHER" id="PTHR47245">
    <property type="entry name" value="PEPTIDYLPROLYL ISOMERASE"/>
    <property type="match status" value="1"/>
</dbReference>